<dbReference type="SUPFAM" id="SSF53474">
    <property type="entry name" value="alpha/beta-Hydrolases"/>
    <property type="match status" value="1"/>
</dbReference>
<evidence type="ECO:0000313" key="6">
    <source>
        <dbReference type="Proteomes" id="UP000193623"/>
    </source>
</evidence>
<dbReference type="PANTHER" id="PTHR10272:SF0">
    <property type="entry name" value="PLATELET-ACTIVATING FACTOR ACETYLHYDROLASE"/>
    <property type="match status" value="1"/>
</dbReference>
<name>A0A1Y5TBA2_9RHOB</name>
<keyword evidence="4" id="KW-0732">Signal</keyword>
<dbReference type="InterPro" id="IPR029058">
    <property type="entry name" value="AB_hydrolase_fold"/>
</dbReference>
<evidence type="ECO:0000256" key="3">
    <source>
        <dbReference type="ARBA" id="ARBA00023098"/>
    </source>
</evidence>
<evidence type="ECO:0000313" key="5">
    <source>
        <dbReference type="EMBL" id="SLN60121.1"/>
    </source>
</evidence>
<dbReference type="EMBL" id="FWFT01000006">
    <property type="protein sequence ID" value="SLN60121.1"/>
    <property type="molecule type" value="Genomic_DNA"/>
</dbReference>
<dbReference type="PANTHER" id="PTHR10272">
    <property type="entry name" value="PLATELET-ACTIVATING FACTOR ACETYLHYDROLASE"/>
    <property type="match status" value="1"/>
</dbReference>
<dbReference type="AlphaFoldDB" id="A0A1Y5TBA2"/>
<accession>A0A1Y5TBA2</accession>
<dbReference type="Proteomes" id="UP000193623">
    <property type="component" value="Unassembled WGS sequence"/>
</dbReference>
<evidence type="ECO:0000256" key="4">
    <source>
        <dbReference type="SAM" id="SignalP"/>
    </source>
</evidence>
<evidence type="ECO:0000256" key="1">
    <source>
        <dbReference type="ARBA" id="ARBA00022801"/>
    </source>
</evidence>
<proteinExistence type="predicted"/>
<gene>
    <name evidence="5" type="ORF">PSJ8397_03203</name>
</gene>
<sequence>MTRTPNIALSAMLATTLGGLAVPASAENRIDIIRPDAPEFAAYGASPIGVQTLTFTNPDQIDVAATGADGDIARADRSLTVEVWYPAADTTEAGGTYTTILRDGTTEVTLTGRAARDATPAGTDTGPYPLVIISHGYPGNRMLMSPLAENIASKGYVVASIDHTDSTYSDQGAFGSTLVNRPWDQMFVVDQMAALEGDLGAITDATNTAVVGYSMGGYGALIYAGAGVTQASTEYEWGAPQGLLERNLHGSGSHAGLDDDRIKAFVAFGPWGNNAGFWSPEAFAAIDDPLLLIAGGVDDVSIYDAIRGMFDQATGTTRHLLTFEAANHNAGAPMPAPAESYAVSEALGWAPFEHYADAVWDSTRMNNISQHFVTAFLDQHLKSQDRSATFDLVPVAADGVWDLDDAGNPTDAHTYWSGFPNRSAHGLRFETSTPEDG</sequence>
<dbReference type="GO" id="GO:0003847">
    <property type="term" value="F:1-alkyl-2-acetylglycerophosphocholine esterase activity"/>
    <property type="evidence" value="ECO:0007669"/>
    <property type="project" value="TreeGrafter"/>
</dbReference>
<keyword evidence="3" id="KW-0443">Lipid metabolism</keyword>
<reference evidence="5 6" key="1">
    <citation type="submission" date="2017-03" db="EMBL/GenBank/DDBJ databases">
        <authorList>
            <person name="Afonso C.L."/>
            <person name="Miller P.J."/>
            <person name="Scott M.A."/>
            <person name="Spackman E."/>
            <person name="Goraichik I."/>
            <person name="Dimitrov K.M."/>
            <person name="Suarez D.L."/>
            <person name="Swayne D.E."/>
        </authorList>
    </citation>
    <scope>NUCLEOTIDE SEQUENCE [LARGE SCALE GENOMIC DNA]</scope>
    <source>
        <strain evidence="5 6">CECT 8397</strain>
    </source>
</reference>
<feature type="chain" id="PRO_5012057112" evidence="4">
    <location>
        <begin position="27"/>
        <end position="437"/>
    </location>
</feature>
<dbReference type="Pfam" id="PF03403">
    <property type="entry name" value="PAF-AH_p_II"/>
    <property type="match status" value="1"/>
</dbReference>
<dbReference type="RefSeq" id="WP_085865583.1">
    <property type="nucleotide sequence ID" value="NZ_FWFT01000006.1"/>
</dbReference>
<dbReference type="GO" id="GO:0016042">
    <property type="term" value="P:lipid catabolic process"/>
    <property type="evidence" value="ECO:0007669"/>
    <property type="project" value="UniProtKB-KW"/>
</dbReference>
<keyword evidence="2" id="KW-0442">Lipid degradation</keyword>
<dbReference type="Gene3D" id="3.40.50.1820">
    <property type="entry name" value="alpha/beta hydrolase"/>
    <property type="match status" value="1"/>
</dbReference>
<organism evidence="5 6">
    <name type="scientific">Pseudooctadecabacter jejudonensis</name>
    <dbReference type="NCBI Taxonomy" id="1391910"/>
    <lineage>
        <taxon>Bacteria</taxon>
        <taxon>Pseudomonadati</taxon>
        <taxon>Pseudomonadota</taxon>
        <taxon>Alphaproteobacteria</taxon>
        <taxon>Rhodobacterales</taxon>
        <taxon>Paracoccaceae</taxon>
        <taxon>Pseudooctadecabacter</taxon>
    </lineage>
</organism>
<protein>
    <submittedName>
        <fullName evidence="5">Alpha/beta hydrolase family protein</fullName>
    </submittedName>
</protein>
<feature type="signal peptide" evidence="4">
    <location>
        <begin position="1"/>
        <end position="26"/>
    </location>
</feature>
<keyword evidence="1 5" id="KW-0378">Hydrolase</keyword>
<evidence type="ECO:0000256" key="2">
    <source>
        <dbReference type="ARBA" id="ARBA00022963"/>
    </source>
</evidence>
<keyword evidence="6" id="KW-1185">Reference proteome</keyword>